<organism evidence="25 26">
    <name type="scientific">Liquidambar formosana</name>
    <name type="common">Formosan gum</name>
    <dbReference type="NCBI Taxonomy" id="63359"/>
    <lineage>
        <taxon>Eukaryota</taxon>
        <taxon>Viridiplantae</taxon>
        <taxon>Streptophyta</taxon>
        <taxon>Embryophyta</taxon>
        <taxon>Tracheophyta</taxon>
        <taxon>Spermatophyta</taxon>
        <taxon>Magnoliopsida</taxon>
        <taxon>eudicotyledons</taxon>
        <taxon>Gunneridae</taxon>
        <taxon>Pentapetalae</taxon>
        <taxon>Saxifragales</taxon>
        <taxon>Altingiaceae</taxon>
        <taxon>Liquidambar</taxon>
    </lineage>
</organism>
<feature type="domain" description="Glutamine amidotransferase" evidence="23">
    <location>
        <begin position="89"/>
        <end position="251"/>
    </location>
</feature>
<evidence type="ECO:0000256" key="13">
    <source>
        <dbReference type="ARBA" id="ARBA00022909"/>
    </source>
</evidence>
<keyword evidence="11" id="KW-0934">Plastid</keyword>
<evidence type="ECO:0000256" key="3">
    <source>
        <dbReference type="ARBA" id="ARBA00005009"/>
    </source>
</evidence>
<evidence type="ECO:0000256" key="4">
    <source>
        <dbReference type="ARBA" id="ARBA00005044"/>
    </source>
</evidence>
<evidence type="ECO:0000256" key="11">
    <source>
        <dbReference type="ARBA" id="ARBA00022640"/>
    </source>
</evidence>
<keyword evidence="14" id="KW-0809">Transit peptide</keyword>
<feature type="domain" description="Glutamine amidotransferase" evidence="23">
    <location>
        <begin position="301"/>
        <end position="335"/>
    </location>
</feature>
<evidence type="ECO:0000256" key="8">
    <source>
        <dbReference type="ARBA" id="ARBA00013139"/>
    </source>
</evidence>
<comment type="function">
    <text evidence="21">Bifunctional enzyme that catalyzes the biosynthesis of 4-amino-4-deoxychorismate (ADC) from chorismate and glutamine. In the first step, a glutamine amidotransferase generates ammonia that is channelled between the binding sites of glutamine and chorismate and used along with chorismate in the second step, catalyzed by aminodeoxychorismate synthase, to produce ADC. Required for the synthesis of 4-aminobenzoate (PABA), an important component in tetrahydrofolate biosynthesis. Does not possess ADC lyase activity.</text>
</comment>
<dbReference type="InterPro" id="IPR000453">
    <property type="entry name" value="Chorismate_synth"/>
</dbReference>
<dbReference type="AlphaFoldDB" id="A0AAP0RR31"/>
<protein>
    <recommendedName>
        <fullName evidence="20">p-aminobenzoic acid synthase</fullName>
        <ecNumber evidence="8">2.6.1.85</ecNumber>
        <ecNumber evidence="7">4.2.3.5</ecNumber>
    </recommendedName>
    <alternativeName>
        <fullName evidence="19 22">Para-aminobenzoate synthase</fullName>
    </alternativeName>
</protein>
<comment type="catalytic activity">
    <reaction evidence="1">
        <text>chorismate + L-glutamine = 4-amino-4-deoxychorismate + L-glutamate</text>
        <dbReference type="Rhea" id="RHEA:11672"/>
        <dbReference type="ChEBI" id="CHEBI:29748"/>
        <dbReference type="ChEBI" id="CHEBI:29985"/>
        <dbReference type="ChEBI" id="CHEBI:58359"/>
        <dbReference type="ChEBI" id="CHEBI:58406"/>
        <dbReference type="EC" id="2.6.1.85"/>
    </reaction>
</comment>
<evidence type="ECO:0000256" key="14">
    <source>
        <dbReference type="ARBA" id="ARBA00022946"/>
    </source>
</evidence>
<dbReference type="InterPro" id="IPR005801">
    <property type="entry name" value="ADC_synthase"/>
</dbReference>
<evidence type="ECO:0000259" key="24">
    <source>
        <dbReference type="Pfam" id="PF04715"/>
    </source>
</evidence>
<evidence type="ECO:0000256" key="21">
    <source>
        <dbReference type="ARBA" id="ARBA00060092"/>
    </source>
</evidence>
<dbReference type="EC" id="2.6.1.85" evidence="8"/>
<comment type="subcellular location">
    <subcellularLocation>
        <location evidence="2">Plastid</location>
        <location evidence="2">Chloroplast</location>
    </subcellularLocation>
</comment>
<keyword evidence="9" id="KW-0150">Chloroplast</keyword>
<gene>
    <name evidence="25" type="ORF">L1049_011173</name>
</gene>
<dbReference type="Pfam" id="PF00117">
    <property type="entry name" value="GATase"/>
    <property type="match status" value="2"/>
</dbReference>
<reference evidence="25 26" key="1">
    <citation type="journal article" date="2024" name="Plant J.">
        <title>Genome sequences and population genomics reveal climatic adaptation and genomic divergence between two closely related sweetgum species.</title>
        <authorList>
            <person name="Xu W.Q."/>
            <person name="Ren C.Q."/>
            <person name="Zhang X.Y."/>
            <person name="Comes H.P."/>
            <person name="Liu X.H."/>
            <person name="Li Y.G."/>
            <person name="Kettle C.J."/>
            <person name="Jalonen R."/>
            <person name="Gaisberger H."/>
            <person name="Ma Y.Z."/>
            <person name="Qiu Y.X."/>
        </authorList>
    </citation>
    <scope>NUCLEOTIDE SEQUENCE [LARGE SCALE GENOMIC DNA]</scope>
    <source>
        <strain evidence="25">Hangzhou</strain>
    </source>
</reference>
<dbReference type="FunFam" id="3.40.50.880:FF:000072">
    <property type="entry name" value="Aminodeoxychorismate synthase, chloroplastic"/>
    <property type="match status" value="1"/>
</dbReference>
<evidence type="ECO:0000256" key="18">
    <source>
        <dbReference type="ARBA" id="ARBA00023268"/>
    </source>
</evidence>
<dbReference type="GO" id="GO:0009507">
    <property type="term" value="C:chloroplast"/>
    <property type="evidence" value="ECO:0007669"/>
    <property type="project" value="UniProtKB-SubCell"/>
</dbReference>
<evidence type="ECO:0000256" key="17">
    <source>
        <dbReference type="ARBA" id="ARBA00023239"/>
    </source>
</evidence>
<dbReference type="InterPro" id="IPR006805">
    <property type="entry name" value="Anth_synth_I_N"/>
</dbReference>
<dbReference type="GO" id="GO:0046820">
    <property type="term" value="F:4-amino-4-deoxychorismate synthase activity"/>
    <property type="evidence" value="ECO:0007669"/>
    <property type="project" value="UniProtKB-EC"/>
</dbReference>
<evidence type="ECO:0000256" key="15">
    <source>
        <dbReference type="ARBA" id="ARBA00022962"/>
    </source>
</evidence>
<keyword evidence="12" id="KW-0808">Transferase</keyword>
<dbReference type="PRINTS" id="PR00096">
    <property type="entry name" value="GATASE"/>
</dbReference>
<dbReference type="NCBIfam" id="TIGR00033">
    <property type="entry name" value="aroC"/>
    <property type="match status" value="1"/>
</dbReference>
<dbReference type="PANTHER" id="PTHR21085:SF0">
    <property type="entry name" value="CHORISMATE SYNTHASE"/>
    <property type="match status" value="1"/>
</dbReference>
<keyword evidence="26" id="KW-1185">Reference proteome</keyword>
<dbReference type="Pfam" id="PF01264">
    <property type="entry name" value="Chorismate_synt"/>
    <property type="match status" value="1"/>
</dbReference>
<dbReference type="Proteomes" id="UP001415857">
    <property type="component" value="Unassembled WGS sequence"/>
</dbReference>
<keyword evidence="17" id="KW-0456">Lyase</keyword>
<dbReference type="GO" id="GO:0046656">
    <property type="term" value="P:folic acid biosynthetic process"/>
    <property type="evidence" value="ECO:0007669"/>
    <property type="project" value="UniProtKB-KW"/>
</dbReference>
<comment type="similarity">
    <text evidence="6">Belongs to the chorismate synthase family.</text>
</comment>
<dbReference type="PROSITE" id="PS00788">
    <property type="entry name" value="CHORISMATE_SYNTHASE_2"/>
    <property type="match status" value="1"/>
</dbReference>
<comment type="caution">
    <text evidence="25">The sequence shown here is derived from an EMBL/GenBank/DDBJ whole genome shotgun (WGS) entry which is preliminary data.</text>
</comment>
<evidence type="ECO:0000256" key="9">
    <source>
        <dbReference type="ARBA" id="ARBA00022528"/>
    </source>
</evidence>
<dbReference type="GO" id="GO:0010181">
    <property type="term" value="F:FMN binding"/>
    <property type="evidence" value="ECO:0007669"/>
    <property type="project" value="TreeGrafter"/>
</dbReference>
<evidence type="ECO:0000256" key="19">
    <source>
        <dbReference type="ARBA" id="ARBA00031329"/>
    </source>
</evidence>
<dbReference type="InterPro" id="IPR006221">
    <property type="entry name" value="TrpG/PapA_dom"/>
</dbReference>
<dbReference type="InterPro" id="IPR035904">
    <property type="entry name" value="Chorismate_synth_AroC_sf"/>
</dbReference>
<dbReference type="PANTHER" id="PTHR21085">
    <property type="entry name" value="CHORISMATE SYNTHASE"/>
    <property type="match status" value="1"/>
</dbReference>
<name>A0AAP0RR31_LIQFO</name>
<evidence type="ECO:0000256" key="10">
    <source>
        <dbReference type="ARBA" id="ARBA00022605"/>
    </source>
</evidence>
<keyword evidence="10" id="KW-0028">Amino-acid biosynthesis</keyword>
<dbReference type="GO" id="GO:0004107">
    <property type="term" value="F:chorismate synthase activity"/>
    <property type="evidence" value="ECO:0007669"/>
    <property type="project" value="UniProtKB-EC"/>
</dbReference>
<comment type="pathway">
    <text evidence="4">Metabolic intermediate biosynthesis; chorismate biosynthesis; chorismate from D-erythrose 4-phosphate and phosphoenolpyruvate: step 7/7.</text>
</comment>
<sequence>MNISLSSSSSDITSPCFEGLRCTNMNFLLPKTFGRVGYLAKKDNFQVSNRDTRKMLISGHLMPGHLEGSYMGKKRLEEATRKLDFVRTLLIDNYDSYTYNIYQELSVINGVPPVVVHNDDWTWKDVCYYLYEEKAFDNIVISPGPGSPTCPADIGICLRLLLECGDIPILGVCLGHQALGYVHGAQIVHASEPVHGRLSEIEHSGCRLFNNIPSGRNSGFKVVRYHSLVIDAESLPKELIPIAWTSSTDTLSFLETSKSYVIPGAYERKISQNIAVDSFSTKSKNGSSWPSAHSEGMQRRNVLMGIMHSTRPHYGVQFHPESVATCHGRQIFKNFREMTVDYWLRLRSSFLNERKGHYNACMQVPHASLLFREVSINKQLVNYPDEKRCFGMCNMVNLSHPSTSKFLKLKWRKFDRLASQVGGARNIFCELFGDDKAENTFWLDSSSIEKRRARFSFMGGKGGSLWQQLTFRLSDQSDVTFKGGGYLSIEEAQGSTRSIFLEDGFLDFLNKELLSFRYEEKDYEGLPFDFYGGYIGYFGVFSDDTQYGVTTGSPIHVSVPNTDQRGLDYSEMSIAYRPSHADATYDFKYGVRSVQGGGRSSARETIGRVAAGAVAKKILKKFSGTEVLAYVSQVHKVVLPENLIDHETLTLDQIESNIVRCPDPEYAEKMIAAIDAVRVRGDSVGGVVTCIVRNVPRGLGSPVFDKLEAELAKAALSLPATKGFEFGSGFAGTFMTGSEHNDEFFTDEHGRIRTRTNRSGGIQGGISNGEIINMRVAFKPTSTIGKKQHTVTREKQETDLIARGRHDPCVVPRAVPMVEAVVSLVLVDQLMAQYAQCQLFPINPALQEPMELPKLETASFPI</sequence>
<dbReference type="Gene3D" id="3.40.50.880">
    <property type="match status" value="1"/>
</dbReference>
<keyword evidence="13" id="KW-0289">Folate biosynthesis</keyword>
<dbReference type="GO" id="GO:0005829">
    <property type="term" value="C:cytosol"/>
    <property type="evidence" value="ECO:0007669"/>
    <property type="project" value="TreeGrafter"/>
</dbReference>
<dbReference type="PRINTS" id="PR00097">
    <property type="entry name" value="ANTSNTHASEII"/>
</dbReference>
<dbReference type="NCBIfam" id="NF003793">
    <property type="entry name" value="PRK05382.1"/>
    <property type="match status" value="1"/>
</dbReference>
<keyword evidence="18" id="KW-0511">Multifunctional enzyme</keyword>
<evidence type="ECO:0000313" key="25">
    <source>
        <dbReference type="EMBL" id="KAK9282948.1"/>
    </source>
</evidence>
<comment type="similarity">
    <text evidence="5">In the C-terminal section; belongs to the anthranilate synthase component I family.</text>
</comment>
<dbReference type="PRINTS" id="PR00099">
    <property type="entry name" value="CPSGATASE"/>
</dbReference>
<dbReference type="Gene3D" id="3.60.120.10">
    <property type="entry name" value="Anthranilate synthase"/>
    <property type="match status" value="1"/>
</dbReference>
<dbReference type="GO" id="GO:0009423">
    <property type="term" value="P:chorismate biosynthetic process"/>
    <property type="evidence" value="ECO:0007669"/>
    <property type="project" value="TreeGrafter"/>
</dbReference>
<feature type="domain" description="Anthranilate synthase component I N-terminal" evidence="24">
    <location>
        <begin position="438"/>
        <end position="539"/>
    </location>
</feature>
<comment type="pathway">
    <text evidence="3">Cofactor biosynthesis; tetrahydrofolate biosynthesis; 4-aminobenzoate from chorismate: step 1/2.</text>
</comment>
<evidence type="ECO:0000256" key="5">
    <source>
        <dbReference type="ARBA" id="ARBA00005970"/>
    </source>
</evidence>
<evidence type="ECO:0000256" key="1">
    <source>
        <dbReference type="ARBA" id="ARBA00001000"/>
    </source>
</evidence>
<dbReference type="EC" id="4.2.3.5" evidence="7"/>
<dbReference type="GO" id="GO:0008652">
    <property type="term" value="P:amino acid biosynthetic process"/>
    <property type="evidence" value="ECO:0007669"/>
    <property type="project" value="UniProtKB-KW"/>
</dbReference>
<evidence type="ECO:0000313" key="26">
    <source>
        <dbReference type="Proteomes" id="UP001415857"/>
    </source>
</evidence>
<dbReference type="GO" id="GO:0009073">
    <property type="term" value="P:aromatic amino acid family biosynthetic process"/>
    <property type="evidence" value="ECO:0007669"/>
    <property type="project" value="UniProtKB-KW"/>
</dbReference>
<evidence type="ECO:0000256" key="16">
    <source>
        <dbReference type="ARBA" id="ARBA00023141"/>
    </source>
</evidence>
<evidence type="ECO:0000256" key="20">
    <source>
        <dbReference type="ARBA" id="ARBA00031904"/>
    </source>
</evidence>
<dbReference type="PROSITE" id="PS00789">
    <property type="entry name" value="CHORISMATE_SYNTHASE_3"/>
    <property type="match status" value="1"/>
</dbReference>
<keyword evidence="16" id="KW-0057">Aromatic amino acid biosynthesis</keyword>
<evidence type="ECO:0000256" key="7">
    <source>
        <dbReference type="ARBA" id="ARBA00013036"/>
    </source>
</evidence>
<dbReference type="Pfam" id="PF04715">
    <property type="entry name" value="Anth_synt_I_N"/>
    <property type="match status" value="1"/>
</dbReference>
<dbReference type="PROSITE" id="PS51273">
    <property type="entry name" value="GATASE_TYPE_1"/>
    <property type="match status" value="1"/>
</dbReference>
<dbReference type="SUPFAM" id="SSF103263">
    <property type="entry name" value="Chorismate synthase, AroC"/>
    <property type="match status" value="1"/>
</dbReference>
<accession>A0AAP0RR31</accession>
<dbReference type="CDD" id="cd01743">
    <property type="entry name" value="GATase1_Anthranilate_Synthase"/>
    <property type="match status" value="1"/>
</dbReference>
<dbReference type="InterPro" id="IPR017926">
    <property type="entry name" value="GATASE"/>
</dbReference>
<dbReference type="CDD" id="cd07304">
    <property type="entry name" value="Chorismate_synthase"/>
    <property type="match status" value="1"/>
</dbReference>
<dbReference type="InterPro" id="IPR029062">
    <property type="entry name" value="Class_I_gatase-like"/>
</dbReference>
<keyword evidence="15" id="KW-0315">Glutamine amidotransferase</keyword>
<dbReference type="Gene3D" id="3.60.150.10">
    <property type="entry name" value="Chorismate synthase AroC"/>
    <property type="match status" value="1"/>
</dbReference>
<dbReference type="EMBL" id="JBBPBK010000006">
    <property type="protein sequence ID" value="KAK9282948.1"/>
    <property type="molecule type" value="Genomic_DNA"/>
</dbReference>
<evidence type="ECO:0000256" key="2">
    <source>
        <dbReference type="ARBA" id="ARBA00004229"/>
    </source>
</evidence>
<evidence type="ECO:0000256" key="6">
    <source>
        <dbReference type="ARBA" id="ARBA00008014"/>
    </source>
</evidence>
<evidence type="ECO:0000256" key="12">
    <source>
        <dbReference type="ARBA" id="ARBA00022679"/>
    </source>
</evidence>
<evidence type="ECO:0000256" key="22">
    <source>
        <dbReference type="ARBA" id="ARBA00078510"/>
    </source>
</evidence>
<dbReference type="SUPFAM" id="SSF52317">
    <property type="entry name" value="Class I glutamine amidotransferase-like"/>
    <property type="match status" value="1"/>
</dbReference>
<proteinExistence type="inferred from homology"/>
<dbReference type="InterPro" id="IPR020541">
    <property type="entry name" value="Chorismate_synthase_CS"/>
</dbReference>
<evidence type="ECO:0000259" key="23">
    <source>
        <dbReference type="Pfam" id="PF00117"/>
    </source>
</evidence>